<comment type="caution">
    <text evidence="2">The sequence shown here is derived from an EMBL/GenBank/DDBJ whole genome shotgun (WGS) entry which is preliminary data.</text>
</comment>
<evidence type="ECO:0000313" key="2">
    <source>
        <dbReference type="EMBL" id="MEU8134948.1"/>
    </source>
</evidence>
<accession>A0ABV3DGS8</accession>
<sequence length="243" mass="26678">MTQTTGRAHVLQCGIEDAVTRAPEARPDHGLLPELAVKLLVATAPQCLDPRDVTRSDKAPDAPKERGYAEHHDRTHRHGSSRPPTPAAHTCPNTAASTQFHLDVLIPVGVDLGAGERGDGLEVRVALGDVHRQRLLLVGRCLRSSLKHEADLQSVLGLAAVSLLIRRFPDEARDDPVNRSALQSRTALNGVPVRGPDPRADAPVSRTHRGGTHESSYCPRCRRHSRCHQPRGRVHWRSPRRDL</sequence>
<proteinExistence type="predicted"/>
<dbReference type="Proteomes" id="UP001551482">
    <property type="component" value="Unassembled WGS sequence"/>
</dbReference>
<protein>
    <submittedName>
        <fullName evidence="2">Uncharacterized protein</fullName>
    </submittedName>
</protein>
<evidence type="ECO:0000313" key="3">
    <source>
        <dbReference type="Proteomes" id="UP001551482"/>
    </source>
</evidence>
<name>A0ABV3DGS8_9ACTN</name>
<keyword evidence="3" id="KW-1185">Reference proteome</keyword>
<evidence type="ECO:0000256" key="1">
    <source>
        <dbReference type="SAM" id="MobiDB-lite"/>
    </source>
</evidence>
<feature type="region of interest" description="Disordered" evidence="1">
    <location>
        <begin position="185"/>
        <end position="224"/>
    </location>
</feature>
<feature type="compositionally biased region" description="Basic and acidic residues" evidence="1">
    <location>
        <begin position="50"/>
        <end position="73"/>
    </location>
</feature>
<feature type="region of interest" description="Disordered" evidence="1">
    <location>
        <begin position="50"/>
        <end position="93"/>
    </location>
</feature>
<gene>
    <name evidence="2" type="ORF">AB0C36_15690</name>
</gene>
<organism evidence="2 3">
    <name type="scientific">Streptodolium elevatio</name>
    <dbReference type="NCBI Taxonomy" id="3157996"/>
    <lineage>
        <taxon>Bacteria</taxon>
        <taxon>Bacillati</taxon>
        <taxon>Actinomycetota</taxon>
        <taxon>Actinomycetes</taxon>
        <taxon>Kitasatosporales</taxon>
        <taxon>Streptomycetaceae</taxon>
        <taxon>Streptodolium</taxon>
    </lineage>
</organism>
<dbReference type="RefSeq" id="WP_358354058.1">
    <property type="nucleotide sequence ID" value="NZ_JBEZFP010000034.1"/>
</dbReference>
<dbReference type="EMBL" id="JBEZFP010000034">
    <property type="protein sequence ID" value="MEU8134948.1"/>
    <property type="molecule type" value="Genomic_DNA"/>
</dbReference>
<reference evidence="2 3" key="1">
    <citation type="submission" date="2024-06" db="EMBL/GenBank/DDBJ databases">
        <title>The Natural Products Discovery Center: Release of the First 8490 Sequenced Strains for Exploring Actinobacteria Biosynthetic Diversity.</title>
        <authorList>
            <person name="Kalkreuter E."/>
            <person name="Kautsar S.A."/>
            <person name="Yang D."/>
            <person name="Bader C.D."/>
            <person name="Teijaro C.N."/>
            <person name="Fluegel L."/>
            <person name="Davis C.M."/>
            <person name="Simpson J.R."/>
            <person name="Lauterbach L."/>
            <person name="Steele A.D."/>
            <person name="Gui C."/>
            <person name="Meng S."/>
            <person name="Li G."/>
            <person name="Viehrig K."/>
            <person name="Ye F."/>
            <person name="Su P."/>
            <person name="Kiefer A.F."/>
            <person name="Nichols A."/>
            <person name="Cepeda A.J."/>
            <person name="Yan W."/>
            <person name="Fan B."/>
            <person name="Jiang Y."/>
            <person name="Adhikari A."/>
            <person name="Zheng C.-J."/>
            <person name="Schuster L."/>
            <person name="Cowan T.M."/>
            <person name="Smanski M.J."/>
            <person name="Chevrette M.G."/>
            <person name="De Carvalho L.P.S."/>
            <person name="Shen B."/>
        </authorList>
    </citation>
    <scope>NUCLEOTIDE SEQUENCE [LARGE SCALE GENOMIC DNA]</scope>
    <source>
        <strain evidence="2 3">NPDC048946</strain>
    </source>
</reference>